<gene>
    <name evidence="2" type="ORF">MFIFM68171_03504</name>
</gene>
<dbReference type="EMBL" id="BAAFSV010000002">
    <property type="protein sequence ID" value="GAB1313294.1"/>
    <property type="molecule type" value="Genomic_DNA"/>
</dbReference>
<keyword evidence="1" id="KW-0472">Membrane</keyword>
<feature type="transmembrane region" description="Helical" evidence="1">
    <location>
        <begin position="12"/>
        <end position="36"/>
    </location>
</feature>
<proteinExistence type="predicted"/>
<reference evidence="2 3" key="1">
    <citation type="submission" date="2024-09" db="EMBL/GenBank/DDBJ databases">
        <title>Itraconazole resistance in Madurella fahalii resulting from another homologue of gene encoding cytochrome P450 14-alpha sterol demethylase (CYP51).</title>
        <authorList>
            <person name="Yoshioka I."/>
            <person name="Fahal A.H."/>
            <person name="Kaneko S."/>
            <person name="Yaguchi T."/>
        </authorList>
    </citation>
    <scope>NUCLEOTIDE SEQUENCE [LARGE SCALE GENOMIC DNA]</scope>
    <source>
        <strain evidence="2 3">IFM 68171</strain>
    </source>
</reference>
<dbReference type="GeneID" id="98174248"/>
<comment type="caution">
    <text evidence="2">The sequence shown here is derived from an EMBL/GenBank/DDBJ whole genome shotgun (WGS) entry which is preliminary data.</text>
</comment>
<evidence type="ECO:0000256" key="1">
    <source>
        <dbReference type="SAM" id="Phobius"/>
    </source>
</evidence>
<keyword evidence="1" id="KW-1133">Transmembrane helix</keyword>
<organism evidence="2 3">
    <name type="scientific">Madurella fahalii</name>
    <dbReference type="NCBI Taxonomy" id="1157608"/>
    <lineage>
        <taxon>Eukaryota</taxon>
        <taxon>Fungi</taxon>
        <taxon>Dikarya</taxon>
        <taxon>Ascomycota</taxon>
        <taxon>Pezizomycotina</taxon>
        <taxon>Sordariomycetes</taxon>
        <taxon>Sordariomycetidae</taxon>
        <taxon>Sordariales</taxon>
        <taxon>Sordariales incertae sedis</taxon>
        <taxon>Madurella</taxon>
    </lineage>
</organism>
<dbReference type="RefSeq" id="XP_070915026.1">
    <property type="nucleotide sequence ID" value="XM_071058925.1"/>
</dbReference>
<name>A0ABQ0G696_9PEZI</name>
<keyword evidence="1" id="KW-0812">Transmembrane</keyword>
<evidence type="ECO:0000313" key="2">
    <source>
        <dbReference type="EMBL" id="GAB1313294.1"/>
    </source>
</evidence>
<feature type="transmembrane region" description="Helical" evidence="1">
    <location>
        <begin position="72"/>
        <end position="92"/>
    </location>
</feature>
<accession>A0ABQ0G696</accession>
<dbReference type="Proteomes" id="UP001628179">
    <property type="component" value="Unassembled WGS sequence"/>
</dbReference>
<sequence length="243" mass="26239">MAFSRSPLLPISLMTLLVTIDGAISLGLVSSMVAFLHGVGGGPFEVAYAGSTFPLAGEPANLVTDQGHTANGAGGTAVVLVGFGGLVGLLLERRSRKKHAKSSPFFYLWALITVLSALLSITALIYTFIETGRTRGSIDPAVAAQNPASAKYPDGRWTPENWYDAVLVLPLVNQGDRDVIVQNLRLMRGWRWNLIVLSILGVILAVLVLLELWRFRKAKKANEMLAEERQFSPGLQKRAATSP</sequence>
<protein>
    <submittedName>
        <fullName evidence="2">Uncharacterized protein</fullName>
    </submittedName>
</protein>
<keyword evidence="3" id="KW-1185">Reference proteome</keyword>
<evidence type="ECO:0000313" key="3">
    <source>
        <dbReference type="Proteomes" id="UP001628179"/>
    </source>
</evidence>
<feature type="transmembrane region" description="Helical" evidence="1">
    <location>
        <begin position="104"/>
        <end position="129"/>
    </location>
</feature>
<feature type="transmembrane region" description="Helical" evidence="1">
    <location>
        <begin position="190"/>
        <end position="210"/>
    </location>
</feature>